<comment type="caution">
    <text evidence="1">The sequence shown here is derived from an EMBL/GenBank/DDBJ whole genome shotgun (WGS) entry which is preliminary data.</text>
</comment>
<evidence type="ECO:0000313" key="2">
    <source>
        <dbReference type="Proteomes" id="UP000285326"/>
    </source>
</evidence>
<organism evidence="1 2">
    <name type="scientific">Golovinomyces cichoracearum</name>
    <dbReference type="NCBI Taxonomy" id="62708"/>
    <lineage>
        <taxon>Eukaryota</taxon>
        <taxon>Fungi</taxon>
        <taxon>Dikarya</taxon>
        <taxon>Ascomycota</taxon>
        <taxon>Pezizomycotina</taxon>
        <taxon>Leotiomycetes</taxon>
        <taxon>Erysiphales</taxon>
        <taxon>Erysiphaceae</taxon>
        <taxon>Golovinomyces</taxon>
    </lineage>
</organism>
<gene>
    <name evidence="1" type="ORF">GcM1_178003</name>
</gene>
<reference evidence="1 2" key="1">
    <citation type="journal article" date="2018" name="BMC Genomics">
        <title>Comparative genome analyses reveal sequence features reflecting distinct modes of host-adaptation between dicot and monocot powdery mildew.</title>
        <authorList>
            <person name="Wu Y."/>
            <person name="Ma X."/>
            <person name="Pan Z."/>
            <person name="Kale S.D."/>
            <person name="Song Y."/>
            <person name="King H."/>
            <person name="Zhang Q."/>
            <person name="Presley C."/>
            <person name="Deng X."/>
            <person name="Wei C.I."/>
            <person name="Xiao S."/>
        </authorList>
    </citation>
    <scope>NUCLEOTIDE SEQUENCE [LARGE SCALE GENOMIC DNA]</scope>
    <source>
        <strain evidence="1">UMSG1</strain>
    </source>
</reference>
<dbReference type="EMBL" id="MCBS01017876">
    <property type="protein sequence ID" value="RKF81791.1"/>
    <property type="molecule type" value="Genomic_DNA"/>
</dbReference>
<name>A0A420J4U6_9PEZI</name>
<evidence type="ECO:0000313" key="1">
    <source>
        <dbReference type="EMBL" id="RKF81791.1"/>
    </source>
</evidence>
<proteinExistence type="predicted"/>
<sequence length="81" mass="9280">MEKGIVKITKSVFKWSGINVKLMVHYFGDPQTRSNPLLDPELITQFSLRRVMKGNYYKSKWAVKCSESTPSKKGIKNDDGQ</sequence>
<accession>A0A420J4U6</accession>
<dbReference type="Proteomes" id="UP000285326">
    <property type="component" value="Unassembled WGS sequence"/>
</dbReference>
<protein>
    <submittedName>
        <fullName evidence="1">Uncharacterized protein</fullName>
    </submittedName>
</protein>
<dbReference type="AlphaFoldDB" id="A0A420J4U6"/>